<evidence type="ECO:0000259" key="4">
    <source>
        <dbReference type="Pfam" id="PF04389"/>
    </source>
</evidence>
<evidence type="ECO:0000313" key="5">
    <source>
        <dbReference type="EMBL" id="KGN97924.1"/>
    </source>
</evidence>
<comment type="caution">
    <text evidence="5">The sequence shown here is derived from an EMBL/GenBank/DDBJ whole genome shotgun (WGS) entry which is preliminary data.</text>
</comment>
<feature type="domain" description="Peptidase M28" evidence="4">
    <location>
        <begin position="107"/>
        <end position="323"/>
    </location>
</feature>
<evidence type="ECO:0000313" key="6">
    <source>
        <dbReference type="Proteomes" id="UP000030134"/>
    </source>
</evidence>
<dbReference type="AlphaFoldDB" id="A0A0A2GBV7"/>
<dbReference type="GO" id="GO:0016603">
    <property type="term" value="F:glutaminyl-peptide cyclotransferase activity"/>
    <property type="evidence" value="ECO:0007669"/>
    <property type="project" value="TreeGrafter"/>
</dbReference>
<dbReference type="OrthoDB" id="9773494at2"/>
<dbReference type="EMBL" id="JQZW01000008">
    <property type="protein sequence ID" value="KGN97924.1"/>
    <property type="molecule type" value="Genomic_DNA"/>
</dbReference>
<dbReference type="Gene3D" id="3.40.630.10">
    <property type="entry name" value="Zn peptidases"/>
    <property type="match status" value="1"/>
</dbReference>
<accession>A0A0A2GBV7</accession>
<protein>
    <submittedName>
        <fullName evidence="5">Glutamine cyclotransferase</fullName>
    </submittedName>
</protein>
<gene>
    <name evidence="5" type="ORF">HQ36_03060</name>
</gene>
<dbReference type="Pfam" id="PF04389">
    <property type="entry name" value="Peptidase_M28"/>
    <property type="match status" value="1"/>
</dbReference>
<proteinExistence type="predicted"/>
<feature type="region of interest" description="Disordered" evidence="3">
    <location>
        <begin position="18"/>
        <end position="41"/>
    </location>
</feature>
<keyword evidence="6" id="KW-1185">Reference proteome</keyword>
<dbReference type="PANTHER" id="PTHR12283">
    <property type="entry name" value="GLUTAMINYL-PEPTIDE CYCLOTRANSFERASE"/>
    <property type="match status" value="1"/>
</dbReference>
<dbReference type="SUPFAM" id="SSF53187">
    <property type="entry name" value="Zn-dependent exopeptidases"/>
    <property type="match status" value="1"/>
</dbReference>
<evidence type="ECO:0000256" key="3">
    <source>
        <dbReference type="SAM" id="MobiDB-lite"/>
    </source>
</evidence>
<dbReference type="PANTHER" id="PTHR12283:SF6">
    <property type="entry name" value="GLUTAMINYL-PEPTIDE CYCLOTRANSFERASE-RELATED"/>
    <property type="match status" value="1"/>
</dbReference>
<dbReference type="InterPro" id="IPR007484">
    <property type="entry name" value="Peptidase_M28"/>
</dbReference>
<dbReference type="eggNOG" id="COG2234">
    <property type="taxonomic scope" value="Bacteria"/>
</dbReference>
<evidence type="ECO:0000256" key="1">
    <source>
        <dbReference type="ARBA" id="ARBA00022679"/>
    </source>
</evidence>
<keyword evidence="1 5" id="KW-0808">Transferase</keyword>
<dbReference type="GO" id="GO:0008270">
    <property type="term" value="F:zinc ion binding"/>
    <property type="evidence" value="ECO:0007669"/>
    <property type="project" value="TreeGrafter"/>
</dbReference>
<keyword evidence="2" id="KW-0012">Acyltransferase</keyword>
<dbReference type="InterPro" id="IPR040234">
    <property type="entry name" value="QC/QCL"/>
</dbReference>
<dbReference type="Proteomes" id="UP000030134">
    <property type="component" value="Unassembled WGS sequence"/>
</dbReference>
<organism evidence="5 6">
    <name type="scientific">Porphyromonas gingivicanis</name>
    <dbReference type="NCBI Taxonomy" id="266762"/>
    <lineage>
        <taxon>Bacteria</taxon>
        <taxon>Pseudomonadati</taxon>
        <taxon>Bacteroidota</taxon>
        <taxon>Bacteroidia</taxon>
        <taxon>Bacteroidales</taxon>
        <taxon>Porphyromonadaceae</taxon>
        <taxon>Porphyromonas</taxon>
    </lineage>
</organism>
<evidence type="ECO:0000256" key="2">
    <source>
        <dbReference type="ARBA" id="ARBA00023315"/>
    </source>
</evidence>
<dbReference type="STRING" id="266762.HQ36_03060"/>
<reference evidence="5 6" key="1">
    <citation type="submission" date="2014-08" db="EMBL/GenBank/DDBJ databases">
        <title>Porphyromonas gingivicanis strain:COT-022_OH1391 Genome sequencing.</title>
        <authorList>
            <person name="Wallis C."/>
            <person name="Deusch O."/>
            <person name="O'Flynn C."/>
            <person name="Davis I."/>
            <person name="Jospin G."/>
            <person name="Darling A.E."/>
            <person name="Coil D.A."/>
            <person name="Alexiev A."/>
            <person name="Horsfall A."/>
            <person name="Kirkwood N."/>
            <person name="Harris S."/>
            <person name="Eisen J.A."/>
        </authorList>
    </citation>
    <scope>NUCLEOTIDE SEQUENCE [LARGE SCALE GENOMIC DNA]</scope>
    <source>
        <strain evidence="6">COT-022 OH1391</strain>
    </source>
</reference>
<sequence length="330" mass="36311">MVGSLLIAPALLLTSCSNERSSSKDSSAEQGSATTNRTEKEDKLFSADSAYSYIAHQVSFGPRVPNTEGHKACREWLVQKLSSFGAQVVRQETTVTAHDGKKLDITNIIGSFNPDNPNRILLLAHWDTRPIADHDPNENLRSEPILGADDGGSGVAVLLEIARQLQKSNTSLGIDILLADAEDYGVSNDEESWCLGSTYWSKNPHVANYRADWGILLDMVGAKGAKFRWEIFSKIHAPYLLTAIWDIAYRLGYGSLFIQADGAALTDDHVPVIKNLGIPTINIVNYDPDRSNGFGGHWHTHKDDLDNIDPTVLEAVGHTVMTFLKQQEKK</sequence>
<name>A0A0A2GBV7_9PORP</name>